<reference evidence="1" key="1">
    <citation type="submission" date="2020-09" db="EMBL/GenBank/DDBJ databases">
        <title>Pelagicoccus enzymogenes sp. nov. with an EPS production, isolated from marine sediment.</title>
        <authorList>
            <person name="Feng X."/>
        </authorList>
    </citation>
    <scope>NUCLEOTIDE SEQUENCE</scope>
    <source>
        <strain evidence="1">NFK12</strain>
    </source>
</reference>
<dbReference type="RefSeq" id="WP_191616005.1">
    <property type="nucleotide sequence ID" value="NZ_JACYFG010000006.1"/>
</dbReference>
<dbReference type="EMBL" id="JACYFG010000006">
    <property type="protein sequence ID" value="MBD5778878.1"/>
    <property type="molecule type" value="Genomic_DNA"/>
</dbReference>
<gene>
    <name evidence="1" type="ORF">IEN85_05195</name>
</gene>
<dbReference type="Proteomes" id="UP000622317">
    <property type="component" value="Unassembled WGS sequence"/>
</dbReference>
<dbReference type="Pfam" id="PF08907">
    <property type="entry name" value="DUF1853"/>
    <property type="match status" value="1"/>
</dbReference>
<sequence>MKSIESLYTEALLRSLRDAPLLVGNLPEAPARELVLEVPSQGELLNFEQKLGHLYEDALEALIRGSDRYELLAKNLQVEGSDGRTLGELDFLLKELSSGEVWHLELAVKFYLSVEDENGRIRFPGPDPRDNWINKLQKMRSRQLRICERPETQGLLFDRFGIRKLTTCQRIYGILFDWMGSGCESSPPAVRRNCRRGRWLRVKEWEDFYAADAAVRIVPKCLWPVVPDEALLAAWETVDVEELKRQASERCVMFWDEVKGEVAFLVADTWLAES</sequence>
<proteinExistence type="predicted"/>
<dbReference type="InterPro" id="IPR015003">
    <property type="entry name" value="DUF1853"/>
</dbReference>
<evidence type="ECO:0000313" key="2">
    <source>
        <dbReference type="Proteomes" id="UP000622317"/>
    </source>
</evidence>
<accession>A0A927F8I3</accession>
<protein>
    <submittedName>
        <fullName evidence="1">DUF1853 family protein</fullName>
    </submittedName>
</protein>
<keyword evidence="2" id="KW-1185">Reference proteome</keyword>
<evidence type="ECO:0000313" key="1">
    <source>
        <dbReference type="EMBL" id="MBD5778878.1"/>
    </source>
</evidence>
<organism evidence="1 2">
    <name type="scientific">Pelagicoccus enzymogenes</name>
    <dbReference type="NCBI Taxonomy" id="2773457"/>
    <lineage>
        <taxon>Bacteria</taxon>
        <taxon>Pseudomonadati</taxon>
        <taxon>Verrucomicrobiota</taxon>
        <taxon>Opitutia</taxon>
        <taxon>Puniceicoccales</taxon>
        <taxon>Pelagicoccaceae</taxon>
        <taxon>Pelagicoccus</taxon>
    </lineage>
</organism>
<comment type="caution">
    <text evidence="1">The sequence shown here is derived from an EMBL/GenBank/DDBJ whole genome shotgun (WGS) entry which is preliminary data.</text>
</comment>
<dbReference type="AlphaFoldDB" id="A0A927F8I3"/>
<name>A0A927F8I3_9BACT</name>